<reference evidence="2 3" key="1">
    <citation type="journal article" date="2024" name="Genome Biol. Evol.">
        <title>Chromosome-level genome assembly of the viviparous eelpout Zoarces viviparus.</title>
        <authorList>
            <person name="Fuhrmann N."/>
            <person name="Brasseur M.V."/>
            <person name="Bakowski C.E."/>
            <person name="Podsiadlowski L."/>
            <person name="Prost S."/>
            <person name="Krehenwinkel H."/>
            <person name="Mayer C."/>
        </authorList>
    </citation>
    <scope>NUCLEOTIDE SEQUENCE [LARGE SCALE GENOMIC DNA]</scope>
    <source>
        <strain evidence="2">NO-MEL_2022_Ind0_liver</strain>
    </source>
</reference>
<gene>
    <name evidence="2" type="ORF">VZT92_025735</name>
</gene>
<feature type="compositionally biased region" description="Basic residues" evidence="1">
    <location>
        <begin position="49"/>
        <end position="60"/>
    </location>
</feature>
<keyword evidence="3" id="KW-1185">Reference proteome</keyword>
<organism evidence="2 3">
    <name type="scientific">Zoarces viviparus</name>
    <name type="common">Viviparous eelpout</name>
    <name type="synonym">Blennius viviparus</name>
    <dbReference type="NCBI Taxonomy" id="48416"/>
    <lineage>
        <taxon>Eukaryota</taxon>
        <taxon>Metazoa</taxon>
        <taxon>Chordata</taxon>
        <taxon>Craniata</taxon>
        <taxon>Vertebrata</taxon>
        <taxon>Euteleostomi</taxon>
        <taxon>Actinopterygii</taxon>
        <taxon>Neopterygii</taxon>
        <taxon>Teleostei</taxon>
        <taxon>Neoteleostei</taxon>
        <taxon>Acanthomorphata</taxon>
        <taxon>Eupercaria</taxon>
        <taxon>Perciformes</taxon>
        <taxon>Cottioidei</taxon>
        <taxon>Zoarcales</taxon>
        <taxon>Zoarcidae</taxon>
        <taxon>Zoarcinae</taxon>
        <taxon>Zoarces</taxon>
    </lineage>
</organism>
<dbReference type="AlphaFoldDB" id="A0AAW1E093"/>
<evidence type="ECO:0000313" key="3">
    <source>
        <dbReference type="Proteomes" id="UP001488805"/>
    </source>
</evidence>
<accession>A0AAW1E093</accession>
<feature type="compositionally biased region" description="Polar residues" evidence="1">
    <location>
        <begin position="63"/>
        <end position="73"/>
    </location>
</feature>
<protein>
    <submittedName>
        <fullName evidence="2">Uncharacterized protein</fullName>
    </submittedName>
</protein>
<dbReference type="Proteomes" id="UP001488805">
    <property type="component" value="Unassembled WGS sequence"/>
</dbReference>
<evidence type="ECO:0000256" key="1">
    <source>
        <dbReference type="SAM" id="MobiDB-lite"/>
    </source>
</evidence>
<comment type="caution">
    <text evidence="2">The sequence shown here is derived from an EMBL/GenBank/DDBJ whole genome shotgun (WGS) entry which is preliminary data.</text>
</comment>
<dbReference type="EMBL" id="JBCEZU010000586">
    <property type="protein sequence ID" value="KAK9515064.1"/>
    <property type="molecule type" value="Genomic_DNA"/>
</dbReference>
<evidence type="ECO:0000313" key="2">
    <source>
        <dbReference type="EMBL" id="KAK9515064.1"/>
    </source>
</evidence>
<sequence length="73" mass="8164">MVPPLLQLVRRGRGHLDAQSRSCEILQSPLPCEDSTYYATERSICSGRHLPKSPRTHHRCPPLSSQPLCLSAK</sequence>
<proteinExistence type="predicted"/>
<name>A0AAW1E093_ZOAVI</name>
<feature type="region of interest" description="Disordered" evidence="1">
    <location>
        <begin position="48"/>
        <end position="73"/>
    </location>
</feature>